<evidence type="ECO:0000313" key="2">
    <source>
        <dbReference type="EMBL" id="CAK8998139.1"/>
    </source>
</evidence>
<gene>
    <name evidence="2" type="ORF">CCMP2556_LOCUS5133</name>
    <name evidence="3" type="ORF">CCMP2556_LOCUS5154</name>
</gene>
<dbReference type="Proteomes" id="UP001642484">
    <property type="component" value="Unassembled WGS sequence"/>
</dbReference>
<keyword evidence="4" id="KW-1185">Reference proteome</keyword>
<organism evidence="3 4">
    <name type="scientific">Durusdinium trenchii</name>
    <dbReference type="NCBI Taxonomy" id="1381693"/>
    <lineage>
        <taxon>Eukaryota</taxon>
        <taxon>Sar</taxon>
        <taxon>Alveolata</taxon>
        <taxon>Dinophyceae</taxon>
        <taxon>Suessiales</taxon>
        <taxon>Symbiodiniaceae</taxon>
        <taxon>Durusdinium</taxon>
    </lineage>
</organism>
<feature type="region of interest" description="Disordered" evidence="1">
    <location>
        <begin position="1"/>
        <end position="27"/>
    </location>
</feature>
<evidence type="ECO:0000256" key="1">
    <source>
        <dbReference type="SAM" id="MobiDB-lite"/>
    </source>
</evidence>
<protein>
    <submittedName>
        <fullName evidence="3">Uncharacterized protein</fullName>
    </submittedName>
</protein>
<feature type="region of interest" description="Disordered" evidence="1">
    <location>
        <begin position="44"/>
        <end position="103"/>
    </location>
</feature>
<name>A0ABP0I9W1_9DINO</name>
<feature type="compositionally biased region" description="Basic and acidic residues" evidence="1">
    <location>
        <begin position="82"/>
        <end position="96"/>
    </location>
</feature>
<dbReference type="EMBL" id="CAXAMN010002180">
    <property type="protein sequence ID" value="CAK8998139.1"/>
    <property type="molecule type" value="Genomic_DNA"/>
</dbReference>
<accession>A0ABP0I9W1</accession>
<proteinExistence type="predicted"/>
<evidence type="ECO:0000313" key="4">
    <source>
        <dbReference type="Proteomes" id="UP001642484"/>
    </source>
</evidence>
<sequence length="103" mass="11132">MKKDSNRIESWNTGRQPRRSDRVNALRSSWRSVGSCRRLGAQVSCEPSRKAPFGSQGDGLLGSLGNAPPSPLYAGPGSGRFAHLDRTKTEPTRPDVCHGAQLS</sequence>
<comment type="caution">
    <text evidence="3">The sequence shown here is derived from an EMBL/GenBank/DDBJ whole genome shotgun (WGS) entry which is preliminary data.</text>
</comment>
<dbReference type="EMBL" id="CAXAMN010002191">
    <property type="protein sequence ID" value="CAK8998193.1"/>
    <property type="molecule type" value="Genomic_DNA"/>
</dbReference>
<evidence type="ECO:0000313" key="3">
    <source>
        <dbReference type="EMBL" id="CAK8998193.1"/>
    </source>
</evidence>
<reference evidence="3 4" key="1">
    <citation type="submission" date="2024-02" db="EMBL/GenBank/DDBJ databases">
        <authorList>
            <person name="Chen Y."/>
            <person name="Shah S."/>
            <person name="Dougan E. K."/>
            <person name="Thang M."/>
            <person name="Chan C."/>
        </authorList>
    </citation>
    <scope>NUCLEOTIDE SEQUENCE [LARGE SCALE GENOMIC DNA]</scope>
</reference>